<evidence type="ECO:0000259" key="11">
    <source>
        <dbReference type="Pfam" id="PF12626"/>
    </source>
</evidence>
<accession>A0A376BMJ1</accession>
<dbReference type="Pfam" id="PF12627">
    <property type="entry name" value="PolyA_pol_RNAbd"/>
    <property type="match status" value="1"/>
</dbReference>
<dbReference type="PANTHER" id="PTHR43051:SF1">
    <property type="entry name" value="POLYNUCLEOTIDE ADENYLYLTRANSFERASE FAMILY PROTEIN"/>
    <property type="match status" value="1"/>
</dbReference>
<dbReference type="GO" id="GO:1990817">
    <property type="term" value="F:poly(A) RNA polymerase activity"/>
    <property type="evidence" value="ECO:0007669"/>
    <property type="project" value="UniProtKB-UniRule"/>
</dbReference>
<keyword evidence="5 7" id="KW-0694">RNA-binding</keyword>
<dbReference type="InterPro" id="IPR032828">
    <property type="entry name" value="PolyA_RNA-bd"/>
</dbReference>
<feature type="compositionally biased region" description="Basic residues" evidence="9">
    <location>
        <begin position="424"/>
        <end position="441"/>
    </location>
</feature>
<evidence type="ECO:0000256" key="1">
    <source>
        <dbReference type="ARBA" id="ARBA00022664"/>
    </source>
</evidence>
<feature type="compositionally biased region" description="Polar residues" evidence="9">
    <location>
        <begin position="404"/>
        <end position="417"/>
    </location>
</feature>
<dbReference type="Proteomes" id="UP000254209">
    <property type="component" value="Unassembled WGS sequence"/>
</dbReference>
<dbReference type="GO" id="GO:0006397">
    <property type="term" value="P:mRNA processing"/>
    <property type="evidence" value="ECO:0007669"/>
    <property type="project" value="UniProtKB-KW"/>
</dbReference>
<feature type="domain" description="Poly A polymerase head" evidence="10">
    <location>
        <begin position="49"/>
        <end position="170"/>
    </location>
</feature>
<evidence type="ECO:0000259" key="10">
    <source>
        <dbReference type="Pfam" id="PF01743"/>
    </source>
</evidence>
<dbReference type="PANTHER" id="PTHR43051">
    <property type="entry name" value="POLYNUCLEOTIDE ADENYLYLTRANSFERASE FAMILY PROTEIN"/>
    <property type="match status" value="1"/>
</dbReference>
<dbReference type="InterPro" id="IPR002646">
    <property type="entry name" value="PolA_pol_head_dom"/>
</dbReference>
<comment type="function">
    <text evidence="7">Adds poly(A) tail to the 3' end of many RNAs, which usually targets these RNAs for decay. Plays a significant role in the global control of gene expression, through influencing the rate of transcript degradation, and in the general RNA quality control.</text>
</comment>
<feature type="active site" evidence="7">
    <location>
        <position position="69"/>
    </location>
</feature>
<evidence type="ECO:0000256" key="8">
    <source>
        <dbReference type="RuleBase" id="RU003953"/>
    </source>
</evidence>
<dbReference type="Pfam" id="PF01743">
    <property type="entry name" value="PolyA_pol"/>
    <property type="match status" value="1"/>
</dbReference>
<comment type="similarity">
    <text evidence="7 8">Belongs to the tRNA nucleotidyltransferase/poly(A) polymerase family.</text>
</comment>
<dbReference type="CDD" id="cd05398">
    <property type="entry name" value="NT_ClassII-CCAase"/>
    <property type="match status" value="1"/>
</dbReference>
<dbReference type="SUPFAM" id="SSF81891">
    <property type="entry name" value="Poly A polymerase C-terminal region-like"/>
    <property type="match status" value="1"/>
</dbReference>
<dbReference type="RefSeq" id="WP_034293996.1">
    <property type="nucleotide sequence ID" value="NZ_CP091519.2"/>
</dbReference>
<sequence length="441" mass="50073">MLKKMIGTVLQKRRRKNALQHERHAVHLALPPTAAEDVIRKLVKAGFEAYLVGGAVRDLLLGVRPKDFDVATNATPEQITALFRRSRIIGKRFPIVHVLAGAETVEVSTFRSGQSRQNTHGRIMKDNAYGTLEQDAVRRDFTCNALYYDVIHHQVIDFHDGIKDIAAKKLVMIGDPSARYQEDPVRMLRAVRLAGKLGFVVDADTAAPITELADLLKHEPVSRLFDEMLKILFSGNALGCLKQIDELGLNSRIHPILTALQNVQDKPMILKSLQQTDWRLQQGKSVSMGFILAAMFWEDVAARWTSKQEYMPYTAALASAVSELRDELERGWGMPQHYSATMREIWLLQANFDSRRGAKPFKFLAQPRFRAAYDFLLIRAEFGEVPQELADWWTAFQHGNEQTRNNMVSAQNNTPKSPNEAPSKRKRKPRKRKPKPKAVEE</sequence>
<evidence type="ECO:0000256" key="3">
    <source>
        <dbReference type="ARBA" id="ARBA00022741"/>
    </source>
</evidence>
<dbReference type="Gene3D" id="1.10.3090.10">
    <property type="entry name" value="cca-adding enzyme, domain 2"/>
    <property type="match status" value="1"/>
</dbReference>
<keyword evidence="6 7" id="KW-0804">Transcription</keyword>
<dbReference type="EMBL" id="UFSO01000002">
    <property type="protein sequence ID" value="SSY70833.1"/>
    <property type="molecule type" value="Genomic_DNA"/>
</dbReference>
<keyword evidence="2 7" id="KW-0808">Transferase</keyword>
<dbReference type="GO" id="GO:0043633">
    <property type="term" value="P:polyadenylation-dependent RNA catabolic process"/>
    <property type="evidence" value="ECO:0007669"/>
    <property type="project" value="InterPro"/>
</dbReference>
<dbReference type="GO" id="GO:0005524">
    <property type="term" value="F:ATP binding"/>
    <property type="evidence" value="ECO:0007669"/>
    <property type="project" value="UniProtKB-UniRule"/>
</dbReference>
<reference evidence="13 14" key="1">
    <citation type="submission" date="2018-06" db="EMBL/GenBank/DDBJ databases">
        <authorList>
            <consortium name="Pathogen Informatics"/>
            <person name="Doyle S."/>
        </authorList>
    </citation>
    <scope>NUCLEOTIDE SEQUENCE [LARGE SCALE GENOMIC DNA]</scope>
    <source>
        <strain evidence="13 14">NCTC10283</strain>
    </source>
</reference>
<comment type="catalytic activity">
    <reaction evidence="7">
        <text>RNA(n) + ATP = RNA(n)-3'-adenine ribonucleotide + diphosphate</text>
        <dbReference type="Rhea" id="RHEA:11332"/>
        <dbReference type="Rhea" id="RHEA-COMP:14527"/>
        <dbReference type="Rhea" id="RHEA-COMP:17347"/>
        <dbReference type="ChEBI" id="CHEBI:30616"/>
        <dbReference type="ChEBI" id="CHEBI:33019"/>
        <dbReference type="ChEBI" id="CHEBI:140395"/>
        <dbReference type="ChEBI" id="CHEBI:173115"/>
        <dbReference type="EC" id="2.7.7.19"/>
    </reaction>
</comment>
<dbReference type="Gene3D" id="3.30.460.10">
    <property type="entry name" value="Beta Polymerase, domain 2"/>
    <property type="match status" value="1"/>
</dbReference>
<dbReference type="Pfam" id="PF12626">
    <property type="entry name" value="PolyA_pol_arg_C"/>
    <property type="match status" value="1"/>
</dbReference>
<evidence type="ECO:0000256" key="4">
    <source>
        <dbReference type="ARBA" id="ARBA00022840"/>
    </source>
</evidence>
<dbReference type="GO" id="GO:0003723">
    <property type="term" value="F:RNA binding"/>
    <property type="evidence" value="ECO:0007669"/>
    <property type="project" value="UniProtKB-UniRule"/>
</dbReference>
<keyword evidence="4 7" id="KW-0067">ATP-binding</keyword>
<keyword evidence="14" id="KW-1185">Reference proteome</keyword>
<evidence type="ECO:0000256" key="9">
    <source>
        <dbReference type="SAM" id="MobiDB-lite"/>
    </source>
</evidence>
<evidence type="ECO:0000259" key="12">
    <source>
        <dbReference type="Pfam" id="PF12627"/>
    </source>
</evidence>
<feature type="active site" evidence="7">
    <location>
        <position position="140"/>
    </location>
</feature>
<evidence type="ECO:0000313" key="13">
    <source>
        <dbReference type="EMBL" id="SSY70833.1"/>
    </source>
</evidence>
<evidence type="ECO:0000256" key="5">
    <source>
        <dbReference type="ARBA" id="ARBA00022884"/>
    </source>
</evidence>
<name>A0A376BMJ1_9NEIS</name>
<dbReference type="NCBIfam" id="TIGR01942">
    <property type="entry name" value="pcnB"/>
    <property type="match status" value="1"/>
</dbReference>
<keyword evidence="1 7" id="KW-0507">mRNA processing</keyword>
<feature type="active site" evidence="7">
    <location>
        <position position="67"/>
    </location>
</feature>
<dbReference type="STRING" id="1120980.GCA_000745955_01807"/>
<evidence type="ECO:0000256" key="2">
    <source>
        <dbReference type="ARBA" id="ARBA00022679"/>
    </source>
</evidence>
<dbReference type="InterPro" id="IPR025866">
    <property type="entry name" value="PolyA_pol_arg_C_dom"/>
</dbReference>
<dbReference type="SUPFAM" id="SSF81301">
    <property type="entry name" value="Nucleotidyltransferase"/>
    <property type="match status" value="1"/>
</dbReference>
<gene>
    <name evidence="7 13" type="primary">pcnB</name>
    <name evidence="13" type="ORF">NCTC10283_00947</name>
</gene>
<keyword evidence="13" id="KW-0548">Nucleotidyltransferase</keyword>
<organism evidence="13 14">
    <name type="scientific">Alysiella crassa</name>
    <dbReference type="NCBI Taxonomy" id="153491"/>
    <lineage>
        <taxon>Bacteria</taxon>
        <taxon>Pseudomonadati</taxon>
        <taxon>Pseudomonadota</taxon>
        <taxon>Betaproteobacteria</taxon>
        <taxon>Neisseriales</taxon>
        <taxon>Neisseriaceae</taxon>
        <taxon>Alysiella</taxon>
    </lineage>
</organism>
<evidence type="ECO:0000313" key="14">
    <source>
        <dbReference type="Proteomes" id="UP000254209"/>
    </source>
</evidence>
<proteinExistence type="inferred from homology"/>
<dbReference type="EC" id="2.7.7.19" evidence="7"/>
<evidence type="ECO:0000256" key="6">
    <source>
        <dbReference type="ARBA" id="ARBA00023163"/>
    </source>
</evidence>
<dbReference type="InterPro" id="IPR052191">
    <property type="entry name" value="tRNA_ntf/polyA_polymerase_I"/>
</dbReference>
<dbReference type="HAMAP" id="MF_00957">
    <property type="entry name" value="PolyA_pol"/>
    <property type="match status" value="1"/>
</dbReference>
<dbReference type="InterPro" id="IPR043519">
    <property type="entry name" value="NT_sf"/>
</dbReference>
<evidence type="ECO:0000256" key="7">
    <source>
        <dbReference type="HAMAP-Rule" id="MF_00957"/>
    </source>
</evidence>
<dbReference type="OrthoDB" id="9805698at2"/>
<keyword evidence="3 7" id="KW-0547">Nucleotide-binding</keyword>
<feature type="domain" description="Polymerase A arginine-rich C-terminal" evidence="11">
    <location>
        <begin position="311"/>
        <end position="432"/>
    </location>
</feature>
<feature type="region of interest" description="Disordered" evidence="9">
    <location>
        <begin position="404"/>
        <end position="441"/>
    </location>
</feature>
<dbReference type="InterPro" id="IPR010206">
    <property type="entry name" value="PolA_pol_I"/>
</dbReference>
<protein>
    <recommendedName>
        <fullName evidence="7">Poly(A) polymerase I</fullName>
        <shortName evidence="7">PAP I</shortName>
        <ecNumber evidence="7">2.7.7.19</ecNumber>
    </recommendedName>
</protein>
<dbReference type="AlphaFoldDB" id="A0A376BMJ1"/>
<feature type="domain" description="tRNA nucleotidyltransferase/poly(A) polymerase RNA and SrmB- binding" evidence="12">
    <location>
        <begin position="198"/>
        <end position="258"/>
    </location>
</feature>